<dbReference type="AlphaFoldDB" id="F8E0Q2"/>
<dbReference type="OrthoDB" id="4879028at2"/>
<keyword evidence="2" id="KW-0812">Transmembrane</keyword>
<evidence type="ECO:0000256" key="1">
    <source>
        <dbReference type="SAM" id="MobiDB-lite"/>
    </source>
</evidence>
<dbReference type="KEGG" id="crd:CRES_0064"/>
<feature type="transmembrane region" description="Helical" evidence="2">
    <location>
        <begin position="50"/>
        <end position="70"/>
    </location>
</feature>
<evidence type="ECO:0000313" key="4">
    <source>
        <dbReference type="Proteomes" id="UP000000492"/>
    </source>
</evidence>
<keyword evidence="4" id="KW-1185">Reference proteome</keyword>
<dbReference type="RefSeq" id="WP_013887461.1">
    <property type="nucleotide sequence ID" value="NC_015673.1"/>
</dbReference>
<organism evidence="3 4">
    <name type="scientific">Corynebacterium resistens (strain DSM 45100 / JCM 12819 / GTC 2026 / SICGH 158)</name>
    <dbReference type="NCBI Taxonomy" id="662755"/>
    <lineage>
        <taxon>Bacteria</taxon>
        <taxon>Bacillati</taxon>
        <taxon>Actinomycetota</taxon>
        <taxon>Actinomycetes</taxon>
        <taxon>Mycobacteriales</taxon>
        <taxon>Corynebacteriaceae</taxon>
        <taxon>Corynebacterium</taxon>
    </lineage>
</organism>
<feature type="transmembrane region" description="Helical" evidence="2">
    <location>
        <begin position="12"/>
        <end position="38"/>
    </location>
</feature>
<feature type="compositionally biased region" description="Basic and acidic residues" evidence="1">
    <location>
        <begin position="161"/>
        <end position="177"/>
    </location>
</feature>
<proteinExistence type="predicted"/>
<evidence type="ECO:0000313" key="3">
    <source>
        <dbReference type="EMBL" id="AEI08427.1"/>
    </source>
</evidence>
<keyword evidence="2" id="KW-0472">Membrane</keyword>
<protein>
    <submittedName>
        <fullName evidence="3">Membrane protein</fullName>
    </submittedName>
</protein>
<accession>F8E0Q2</accession>
<evidence type="ECO:0000256" key="2">
    <source>
        <dbReference type="SAM" id="Phobius"/>
    </source>
</evidence>
<feature type="region of interest" description="Disordered" evidence="1">
    <location>
        <begin position="137"/>
        <end position="156"/>
    </location>
</feature>
<dbReference type="Proteomes" id="UP000000492">
    <property type="component" value="Chromosome"/>
</dbReference>
<dbReference type="EMBL" id="CP002857">
    <property type="protein sequence ID" value="AEI08427.1"/>
    <property type="molecule type" value="Genomic_DNA"/>
</dbReference>
<sequence>MGFKPVSLKYALSGSVVIGTFNAVPAFVALFILNLTVVGESVRLNFGTEIVVAILVGVLGTCLTTILNRHEQVKQQKTMPHGGLVAVAELAGMTIAGAIVTPLFGMDPRFMWIGALAGMVGSLPSFFILSPWKESESEDEFQQRNKEFGEMTRDTAREYKEELRQKQQEKMRKKQGDPWDQGSNQDWWK</sequence>
<dbReference type="HOGENOM" id="CLU_1432358_0_0_11"/>
<feature type="transmembrane region" description="Helical" evidence="2">
    <location>
        <begin position="110"/>
        <end position="129"/>
    </location>
</feature>
<keyword evidence="2" id="KW-1133">Transmembrane helix</keyword>
<reference evidence="3 4" key="1">
    <citation type="journal article" date="2012" name="BMC Genomics">
        <title>Complete genome sequence, lifestyle, and multi-drug resistance of the human pathogen Corynebacterium resistens DSM 45100 isolated from blood samples of a leukemia patient.</title>
        <authorList>
            <person name="Schroder J."/>
            <person name="Maus I."/>
            <person name="Meyer K."/>
            <person name="Wordemann S."/>
            <person name="Blom J."/>
            <person name="Jaenicke S."/>
            <person name="Schneider J."/>
            <person name="Trost E."/>
            <person name="Tauch A."/>
        </authorList>
    </citation>
    <scope>NUCLEOTIDE SEQUENCE [LARGE SCALE GENOMIC DNA]</scope>
    <source>
        <strain evidence="4">DSM 45100 / JCM 12819 / CCUG 50093 / GTC 2026 / SICGH 158</strain>
    </source>
</reference>
<feature type="transmembrane region" description="Helical" evidence="2">
    <location>
        <begin position="82"/>
        <end position="104"/>
    </location>
</feature>
<gene>
    <name evidence="3" type="ordered locus">CRES_0064</name>
</gene>
<feature type="region of interest" description="Disordered" evidence="1">
    <location>
        <begin position="161"/>
        <end position="189"/>
    </location>
</feature>
<name>F8E0Q2_CORRG</name>
<feature type="compositionally biased region" description="Basic and acidic residues" evidence="1">
    <location>
        <begin position="141"/>
        <end position="156"/>
    </location>
</feature>